<comment type="caution">
    <text evidence="9">The sequence shown here is derived from an EMBL/GenBank/DDBJ whole genome shotgun (WGS) entry which is preliminary data.</text>
</comment>
<evidence type="ECO:0000256" key="3">
    <source>
        <dbReference type="ARBA" id="ARBA00022553"/>
    </source>
</evidence>
<dbReference type="Pfam" id="PF02518">
    <property type="entry name" value="HATPase_c"/>
    <property type="match status" value="1"/>
</dbReference>
<dbReference type="Gene3D" id="3.30.565.10">
    <property type="entry name" value="Histidine kinase-like ATPase, C-terminal domain"/>
    <property type="match status" value="1"/>
</dbReference>
<dbReference type="InterPro" id="IPR001789">
    <property type="entry name" value="Sig_transdc_resp-reg_receiver"/>
</dbReference>
<evidence type="ECO:0000256" key="2">
    <source>
        <dbReference type="ARBA" id="ARBA00012438"/>
    </source>
</evidence>
<dbReference type="InterPro" id="IPR036097">
    <property type="entry name" value="HisK_dim/P_sf"/>
</dbReference>
<evidence type="ECO:0000256" key="6">
    <source>
        <dbReference type="PROSITE-ProRule" id="PRU00169"/>
    </source>
</evidence>
<dbReference type="PROSITE" id="PS50110">
    <property type="entry name" value="RESPONSE_REGULATORY"/>
    <property type="match status" value="1"/>
</dbReference>
<dbReference type="EMBL" id="JAMPLM010000035">
    <property type="protein sequence ID" value="MEP1061475.1"/>
    <property type="molecule type" value="Genomic_DNA"/>
</dbReference>
<dbReference type="CDD" id="cd00075">
    <property type="entry name" value="HATPase"/>
    <property type="match status" value="1"/>
</dbReference>
<dbReference type="InterPro" id="IPR004358">
    <property type="entry name" value="Sig_transdc_His_kin-like_C"/>
</dbReference>
<protein>
    <recommendedName>
        <fullName evidence="2">histidine kinase</fullName>
        <ecNumber evidence="2">2.7.13.3</ecNumber>
    </recommendedName>
</protein>
<keyword evidence="4" id="KW-0418">Kinase</keyword>
<accession>A0ABV0KQI1</accession>
<dbReference type="Gene3D" id="3.40.50.2300">
    <property type="match status" value="1"/>
</dbReference>
<dbReference type="EC" id="2.7.13.3" evidence="2"/>
<dbReference type="InterPro" id="IPR011006">
    <property type="entry name" value="CheY-like_superfamily"/>
</dbReference>
<keyword evidence="10" id="KW-1185">Reference proteome</keyword>
<dbReference type="PROSITE" id="PS50109">
    <property type="entry name" value="HIS_KIN"/>
    <property type="match status" value="1"/>
</dbReference>
<dbReference type="PRINTS" id="PR00344">
    <property type="entry name" value="BCTRLSENSOR"/>
</dbReference>
<keyword evidence="3 6" id="KW-0597">Phosphoprotein</keyword>
<sequence>MQKVLVIEDEQDVREIILDILEEEKFYAIGAENGRVGVQLAQEMSPVLIICDVMMPELDGYGVLTALRQNPATAAIPFIFLTAKAGQDDFRAGMGLGADDYLSKPFTRSDLLQAVTTRMQKQATLDQKLQQKLSELRSSITLSLPQELTGPLNAITASSRLLMDASALMEQDEIVELAENIHQSSQSLYRLVQNFLLYAQLELAEKEAPERAKSARTKQTHSARAVITELALQKMQRADREADLALELEDAAVQISEIRLKKIVEELLDNAIKFSQPGTLIRIVSLVKEETFALHIIDHGRGMTTEQMTSMGAYMQFERKLSDQQGFGLGLVIVKRLVELQGGVFVLESIPGQQTVVRLVLPLAQVA</sequence>
<evidence type="ECO:0000256" key="4">
    <source>
        <dbReference type="ARBA" id="ARBA00022777"/>
    </source>
</evidence>
<dbReference type="InterPro" id="IPR005467">
    <property type="entry name" value="His_kinase_dom"/>
</dbReference>
<evidence type="ECO:0000313" key="10">
    <source>
        <dbReference type="Proteomes" id="UP001476950"/>
    </source>
</evidence>
<feature type="domain" description="Histidine kinase" evidence="7">
    <location>
        <begin position="143"/>
        <end position="365"/>
    </location>
</feature>
<dbReference type="CDD" id="cd17574">
    <property type="entry name" value="REC_OmpR"/>
    <property type="match status" value="1"/>
</dbReference>
<comment type="catalytic activity">
    <reaction evidence="1">
        <text>ATP + protein L-histidine = ADP + protein N-phospho-L-histidine.</text>
        <dbReference type="EC" id="2.7.13.3"/>
    </reaction>
</comment>
<evidence type="ECO:0000259" key="7">
    <source>
        <dbReference type="PROSITE" id="PS50109"/>
    </source>
</evidence>
<keyword evidence="4" id="KW-0808">Transferase</keyword>
<keyword evidence="5" id="KW-0902">Two-component regulatory system</keyword>
<name>A0ABV0KQI1_9CYAN</name>
<dbReference type="SMART" id="SM00387">
    <property type="entry name" value="HATPase_c"/>
    <property type="match status" value="1"/>
</dbReference>
<dbReference type="PANTHER" id="PTHR43547">
    <property type="entry name" value="TWO-COMPONENT HISTIDINE KINASE"/>
    <property type="match status" value="1"/>
</dbReference>
<dbReference type="PANTHER" id="PTHR43547:SF2">
    <property type="entry name" value="HYBRID SIGNAL TRANSDUCTION HISTIDINE KINASE C"/>
    <property type="match status" value="1"/>
</dbReference>
<dbReference type="SUPFAM" id="SSF55874">
    <property type="entry name" value="ATPase domain of HSP90 chaperone/DNA topoisomerase II/histidine kinase"/>
    <property type="match status" value="1"/>
</dbReference>
<organism evidence="9 10">
    <name type="scientific">Stenomitos frigidus AS-A4</name>
    <dbReference type="NCBI Taxonomy" id="2933935"/>
    <lineage>
        <taxon>Bacteria</taxon>
        <taxon>Bacillati</taxon>
        <taxon>Cyanobacteriota</taxon>
        <taxon>Cyanophyceae</taxon>
        <taxon>Leptolyngbyales</taxon>
        <taxon>Leptolyngbyaceae</taxon>
        <taxon>Stenomitos</taxon>
    </lineage>
</organism>
<dbReference type="Pfam" id="PF00072">
    <property type="entry name" value="Response_reg"/>
    <property type="match status" value="1"/>
</dbReference>
<dbReference type="InterPro" id="IPR003594">
    <property type="entry name" value="HATPase_dom"/>
</dbReference>
<dbReference type="Gene3D" id="1.10.287.130">
    <property type="match status" value="1"/>
</dbReference>
<evidence type="ECO:0000313" key="9">
    <source>
        <dbReference type="EMBL" id="MEP1061475.1"/>
    </source>
</evidence>
<gene>
    <name evidence="9" type="ORF">NDI38_23890</name>
</gene>
<reference evidence="9 10" key="1">
    <citation type="submission" date="2022-04" db="EMBL/GenBank/DDBJ databases">
        <title>Positive selection, recombination, and allopatry shape intraspecific diversity of widespread and dominant cyanobacteria.</title>
        <authorList>
            <person name="Wei J."/>
            <person name="Shu W."/>
            <person name="Hu C."/>
        </authorList>
    </citation>
    <scope>NUCLEOTIDE SEQUENCE [LARGE SCALE GENOMIC DNA]</scope>
    <source>
        <strain evidence="9 10">AS-A4</strain>
    </source>
</reference>
<evidence type="ECO:0000259" key="8">
    <source>
        <dbReference type="PROSITE" id="PS50110"/>
    </source>
</evidence>
<dbReference type="SUPFAM" id="SSF47384">
    <property type="entry name" value="Homodimeric domain of signal transducing histidine kinase"/>
    <property type="match status" value="1"/>
</dbReference>
<dbReference type="SUPFAM" id="SSF52172">
    <property type="entry name" value="CheY-like"/>
    <property type="match status" value="1"/>
</dbReference>
<dbReference type="SMART" id="SM00448">
    <property type="entry name" value="REC"/>
    <property type="match status" value="1"/>
</dbReference>
<dbReference type="InterPro" id="IPR036890">
    <property type="entry name" value="HATPase_C_sf"/>
</dbReference>
<evidence type="ECO:0000256" key="1">
    <source>
        <dbReference type="ARBA" id="ARBA00000085"/>
    </source>
</evidence>
<proteinExistence type="predicted"/>
<dbReference type="Proteomes" id="UP001476950">
    <property type="component" value="Unassembled WGS sequence"/>
</dbReference>
<feature type="modified residue" description="4-aspartylphosphate" evidence="6">
    <location>
        <position position="52"/>
    </location>
</feature>
<evidence type="ECO:0000256" key="5">
    <source>
        <dbReference type="ARBA" id="ARBA00023012"/>
    </source>
</evidence>
<dbReference type="RefSeq" id="WP_190446296.1">
    <property type="nucleotide sequence ID" value="NZ_JAMPLM010000035.1"/>
</dbReference>
<feature type="domain" description="Response regulatory" evidence="8">
    <location>
        <begin position="3"/>
        <end position="119"/>
    </location>
</feature>